<gene>
    <name evidence="16" type="primary">AUGUSTUS-3.0.2_03404</name>
    <name evidence="16" type="ORF">TcasGA2_TC003404</name>
</gene>
<dbReference type="SUPFAM" id="SSF52058">
    <property type="entry name" value="L domain-like"/>
    <property type="match status" value="1"/>
</dbReference>
<dbReference type="HOGENOM" id="CLU_028059_2_0_1"/>
<evidence type="ECO:0000256" key="2">
    <source>
        <dbReference type="ARBA" id="ARBA00022448"/>
    </source>
</evidence>
<keyword evidence="2" id="KW-0813">Transport</keyword>
<dbReference type="EMBL" id="KQ971320">
    <property type="protein sequence ID" value="EFA00539.1"/>
    <property type="molecule type" value="Genomic_DNA"/>
</dbReference>
<evidence type="ECO:0000256" key="7">
    <source>
        <dbReference type="ARBA" id="ARBA00022737"/>
    </source>
</evidence>
<keyword evidence="4" id="KW-0433">Leucine-rich repeat</keyword>
<keyword evidence="11" id="KW-1015">Disulfide bond</keyword>
<evidence type="ECO:0000256" key="10">
    <source>
        <dbReference type="ARBA" id="ARBA00023136"/>
    </source>
</evidence>
<dbReference type="PANTHER" id="PTHR46473:SF10">
    <property type="entry name" value="LD45603P-RELATED"/>
    <property type="match status" value="1"/>
</dbReference>
<evidence type="ECO:0000256" key="5">
    <source>
        <dbReference type="ARBA" id="ARBA00022692"/>
    </source>
</evidence>
<evidence type="ECO:0000256" key="6">
    <source>
        <dbReference type="ARBA" id="ARBA00022729"/>
    </source>
</evidence>
<protein>
    <submittedName>
        <fullName evidence="16">Protein halfway-like Protein</fullName>
    </submittedName>
</protein>
<evidence type="ECO:0000256" key="1">
    <source>
        <dbReference type="ARBA" id="ARBA00004162"/>
    </source>
</evidence>
<keyword evidence="17" id="KW-1185">Reference proteome</keyword>
<evidence type="ECO:0000256" key="13">
    <source>
        <dbReference type="SAM" id="Phobius"/>
    </source>
</evidence>
<keyword evidence="3" id="KW-1003">Cell membrane</keyword>
<dbReference type="STRING" id="7070.D6WG70"/>
<dbReference type="GO" id="GO:0005886">
    <property type="term" value="C:plasma membrane"/>
    <property type="evidence" value="ECO:0007669"/>
    <property type="project" value="UniProtKB-SubCell"/>
</dbReference>
<evidence type="ECO:0000256" key="3">
    <source>
        <dbReference type="ARBA" id="ARBA00022475"/>
    </source>
</evidence>
<evidence type="ECO:0000313" key="17">
    <source>
        <dbReference type="Proteomes" id="UP000007266"/>
    </source>
</evidence>
<dbReference type="SMART" id="SM00013">
    <property type="entry name" value="LRRNT"/>
    <property type="match status" value="1"/>
</dbReference>
<dbReference type="PhylomeDB" id="D6WG70"/>
<keyword evidence="6 14" id="KW-0732">Signal</keyword>
<dbReference type="AlphaFoldDB" id="D6WG70"/>
<keyword evidence="7" id="KW-0677">Repeat</keyword>
<dbReference type="InterPro" id="IPR003591">
    <property type="entry name" value="Leu-rich_rpt_typical-subtyp"/>
</dbReference>
<dbReference type="InterPro" id="IPR032675">
    <property type="entry name" value="LRR_dom_sf"/>
</dbReference>
<sequence>MWKTLSILLLCLLLEPSWSRLAEDITYSSLDNCVTDHCFHQPAEACPSPDSKCRCRKLPYCKSAAVCCNVNKFQLTEGLACANISGNGHVESLHIRNASLDILNVEDWRKLKYLRYMTITDGQINSVVGEFAKHTIVSCLNLSSNGIVNFENRSLVNLYNLSFLDLSHNNLSDVPRFKKDGNITLDISANQHMLCSNLFDALKRTELHFSNINNSFCLFARTFHWFNTTETVPLTQVIGTHKLRKDCRKNCTCEPSRLDLVSGKQATIAVAVNCSGQSWTSLPSPLPPNTIALNVSNNNITSLELFSTDSSYQNIRELYADNNQITSILPLEGSQFLSSFAVLSLRNNKLKSLPTYIFSNILDRNNYVRYVFLGLNRLQCDCNTAKVLKVWLLTKQKNIPDFEEIYCDNMDMKVIDLNPSKLCQTQQDWTDYIYYIITIEVVLLVGLIAKVVYDYCVFKTSGYLPWPASKMPKLPCDWLCE</sequence>
<dbReference type="InterPro" id="IPR001611">
    <property type="entry name" value="Leu-rich_rpt"/>
</dbReference>
<keyword evidence="5 13" id="KW-0812">Transmembrane</keyword>
<dbReference type="InterPro" id="IPR051432">
    <property type="entry name" value="KCNMA1_auxiliary"/>
</dbReference>
<name>D6WG70_TRICA</name>
<dbReference type="KEGG" id="tca:656168"/>
<keyword evidence="10 13" id="KW-0472">Membrane</keyword>
<keyword evidence="9" id="KW-0406">Ion transport</keyword>
<feature type="signal peptide" evidence="14">
    <location>
        <begin position="1"/>
        <end position="19"/>
    </location>
</feature>
<dbReference type="Gene3D" id="3.80.10.10">
    <property type="entry name" value="Ribonuclease Inhibitor"/>
    <property type="match status" value="2"/>
</dbReference>
<reference evidence="16 17" key="1">
    <citation type="journal article" date="2008" name="Nature">
        <title>The genome of the model beetle and pest Tribolium castaneum.</title>
        <authorList>
            <consortium name="Tribolium Genome Sequencing Consortium"/>
            <person name="Richards S."/>
            <person name="Gibbs R.A."/>
            <person name="Weinstock G.M."/>
            <person name="Brown S.J."/>
            <person name="Denell R."/>
            <person name="Beeman R.W."/>
            <person name="Gibbs R."/>
            <person name="Beeman R.W."/>
            <person name="Brown S.J."/>
            <person name="Bucher G."/>
            <person name="Friedrich M."/>
            <person name="Grimmelikhuijzen C.J."/>
            <person name="Klingler M."/>
            <person name="Lorenzen M."/>
            <person name="Richards S."/>
            <person name="Roth S."/>
            <person name="Schroder R."/>
            <person name="Tautz D."/>
            <person name="Zdobnov E.M."/>
            <person name="Muzny D."/>
            <person name="Gibbs R.A."/>
            <person name="Weinstock G.M."/>
            <person name="Attaway T."/>
            <person name="Bell S."/>
            <person name="Buhay C.J."/>
            <person name="Chandrabose M.N."/>
            <person name="Chavez D."/>
            <person name="Clerk-Blankenburg K.P."/>
            <person name="Cree A."/>
            <person name="Dao M."/>
            <person name="Davis C."/>
            <person name="Chacko J."/>
            <person name="Dinh H."/>
            <person name="Dugan-Rocha S."/>
            <person name="Fowler G."/>
            <person name="Garner T.T."/>
            <person name="Garnes J."/>
            <person name="Gnirke A."/>
            <person name="Hawes A."/>
            <person name="Hernandez J."/>
            <person name="Hines S."/>
            <person name="Holder M."/>
            <person name="Hume J."/>
            <person name="Jhangiani S.N."/>
            <person name="Joshi V."/>
            <person name="Khan Z.M."/>
            <person name="Jackson L."/>
            <person name="Kovar C."/>
            <person name="Kowis A."/>
            <person name="Lee S."/>
            <person name="Lewis L.R."/>
            <person name="Margolis J."/>
            <person name="Morgan M."/>
            <person name="Nazareth L.V."/>
            <person name="Nguyen N."/>
            <person name="Okwuonu G."/>
            <person name="Parker D."/>
            <person name="Richards S."/>
            <person name="Ruiz S.J."/>
            <person name="Santibanez J."/>
            <person name="Savard J."/>
            <person name="Scherer S.E."/>
            <person name="Schneider B."/>
            <person name="Sodergren E."/>
            <person name="Tautz D."/>
            <person name="Vattahil S."/>
            <person name="Villasana D."/>
            <person name="White C.S."/>
            <person name="Wright R."/>
            <person name="Park Y."/>
            <person name="Beeman R.W."/>
            <person name="Lord J."/>
            <person name="Oppert B."/>
            <person name="Lorenzen M."/>
            <person name="Brown S."/>
            <person name="Wang L."/>
            <person name="Savard J."/>
            <person name="Tautz D."/>
            <person name="Richards S."/>
            <person name="Weinstock G."/>
            <person name="Gibbs R.A."/>
            <person name="Liu Y."/>
            <person name="Worley K."/>
            <person name="Weinstock G."/>
            <person name="Elsik C.G."/>
            <person name="Reese J.T."/>
            <person name="Elhaik E."/>
            <person name="Landan G."/>
            <person name="Graur D."/>
            <person name="Arensburger P."/>
            <person name="Atkinson P."/>
            <person name="Beeman R.W."/>
            <person name="Beidler J."/>
            <person name="Brown S.J."/>
            <person name="Demuth J.P."/>
            <person name="Drury D.W."/>
            <person name="Du Y.Z."/>
            <person name="Fujiwara H."/>
            <person name="Lorenzen M."/>
            <person name="Maselli V."/>
            <person name="Osanai M."/>
            <person name="Park Y."/>
            <person name="Robertson H.M."/>
            <person name="Tu Z."/>
            <person name="Wang J.J."/>
            <person name="Wang S."/>
            <person name="Richards S."/>
            <person name="Song H."/>
            <person name="Zhang L."/>
            <person name="Sodergren E."/>
            <person name="Werner D."/>
            <person name="Stanke M."/>
            <person name="Morgenstern B."/>
            <person name="Solovyev V."/>
            <person name="Kosarev P."/>
            <person name="Brown G."/>
            <person name="Chen H.C."/>
            <person name="Ermolaeva O."/>
            <person name="Hlavina W."/>
            <person name="Kapustin Y."/>
            <person name="Kiryutin B."/>
            <person name="Kitts P."/>
            <person name="Maglott D."/>
            <person name="Pruitt K."/>
            <person name="Sapojnikov V."/>
            <person name="Souvorov A."/>
            <person name="Mackey A.J."/>
            <person name="Waterhouse R.M."/>
            <person name="Wyder S."/>
            <person name="Zdobnov E.M."/>
            <person name="Zdobnov E.M."/>
            <person name="Wyder S."/>
            <person name="Kriventseva E.V."/>
            <person name="Kadowaki T."/>
            <person name="Bork P."/>
            <person name="Aranda M."/>
            <person name="Bao R."/>
            <person name="Beermann A."/>
            <person name="Berns N."/>
            <person name="Bolognesi R."/>
            <person name="Bonneton F."/>
            <person name="Bopp D."/>
            <person name="Brown S.J."/>
            <person name="Bucher G."/>
            <person name="Butts T."/>
            <person name="Chaumot A."/>
            <person name="Denell R.E."/>
            <person name="Ferrier D.E."/>
            <person name="Friedrich M."/>
            <person name="Gordon C.M."/>
            <person name="Jindra M."/>
            <person name="Klingler M."/>
            <person name="Lan Q."/>
            <person name="Lattorff H.M."/>
            <person name="Laudet V."/>
            <person name="von Levetsow C."/>
            <person name="Liu Z."/>
            <person name="Lutz R."/>
            <person name="Lynch J.A."/>
            <person name="da Fonseca R.N."/>
            <person name="Posnien N."/>
            <person name="Reuter R."/>
            <person name="Roth S."/>
            <person name="Savard J."/>
            <person name="Schinko J.B."/>
            <person name="Schmitt C."/>
            <person name="Schoppmeier M."/>
            <person name="Schroder R."/>
            <person name="Shippy T.D."/>
            <person name="Simonnet F."/>
            <person name="Marques-Souza H."/>
            <person name="Tautz D."/>
            <person name="Tomoyasu Y."/>
            <person name="Trauner J."/>
            <person name="Van der Zee M."/>
            <person name="Vervoort M."/>
            <person name="Wittkopp N."/>
            <person name="Wimmer E.A."/>
            <person name="Yang X."/>
            <person name="Jones A.K."/>
            <person name="Sattelle D.B."/>
            <person name="Ebert P.R."/>
            <person name="Nelson D."/>
            <person name="Scott J.G."/>
            <person name="Beeman R.W."/>
            <person name="Muthukrishnan S."/>
            <person name="Kramer K.J."/>
            <person name="Arakane Y."/>
            <person name="Beeman R.W."/>
            <person name="Zhu Q."/>
            <person name="Hogenkamp D."/>
            <person name="Dixit R."/>
            <person name="Oppert B."/>
            <person name="Jiang H."/>
            <person name="Zou Z."/>
            <person name="Marshall J."/>
            <person name="Elpidina E."/>
            <person name="Vinokurov K."/>
            <person name="Oppert C."/>
            <person name="Zou Z."/>
            <person name="Evans J."/>
            <person name="Lu Z."/>
            <person name="Zhao P."/>
            <person name="Sumathipala N."/>
            <person name="Altincicek B."/>
            <person name="Vilcinskas A."/>
            <person name="Williams M."/>
            <person name="Hultmark D."/>
            <person name="Hetru C."/>
            <person name="Jiang H."/>
            <person name="Grimmelikhuijzen C.J."/>
            <person name="Hauser F."/>
            <person name="Cazzamali G."/>
            <person name="Williamson M."/>
            <person name="Park Y."/>
            <person name="Li B."/>
            <person name="Tanaka Y."/>
            <person name="Predel R."/>
            <person name="Neupert S."/>
            <person name="Schachtner J."/>
            <person name="Verleyen P."/>
            <person name="Raible F."/>
            <person name="Bork P."/>
            <person name="Friedrich M."/>
            <person name="Walden K.K."/>
            <person name="Robertson H.M."/>
            <person name="Angeli S."/>
            <person name="Foret S."/>
            <person name="Bucher G."/>
            <person name="Schuetz S."/>
            <person name="Maleszka R."/>
            <person name="Wimmer E.A."/>
            <person name="Beeman R.W."/>
            <person name="Lorenzen M."/>
            <person name="Tomoyasu Y."/>
            <person name="Miller S.C."/>
            <person name="Grossmann D."/>
            <person name="Bucher G."/>
        </authorList>
    </citation>
    <scope>NUCLEOTIDE SEQUENCE [LARGE SCALE GENOMIC DNA]</scope>
    <source>
        <strain evidence="16 17">Georgia GA2</strain>
    </source>
</reference>
<dbReference type="eggNOG" id="KOG0619">
    <property type="taxonomic scope" value="Eukaryota"/>
</dbReference>
<dbReference type="OrthoDB" id="10068119at2759"/>
<dbReference type="PANTHER" id="PTHR46473">
    <property type="entry name" value="GH08155P"/>
    <property type="match status" value="1"/>
</dbReference>
<dbReference type="OMA" id="RLQCDCN"/>
<dbReference type="GO" id="GO:0034220">
    <property type="term" value="P:monoatomic ion transmembrane transport"/>
    <property type="evidence" value="ECO:0007669"/>
    <property type="project" value="UniProtKB-KW"/>
</dbReference>
<evidence type="ECO:0000256" key="9">
    <source>
        <dbReference type="ARBA" id="ARBA00023065"/>
    </source>
</evidence>
<evidence type="ECO:0000313" key="16">
    <source>
        <dbReference type="EMBL" id="EFA00539.1"/>
    </source>
</evidence>
<evidence type="ECO:0000256" key="11">
    <source>
        <dbReference type="ARBA" id="ARBA00023157"/>
    </source>
</evidence>
<comment type="subcellular location">
    <subcellularLocation>
        <location evidence="1">Cell membrane</location>
        <topology evidence="1">Single-pass membrane protein</topology>
    </subcellularLocation>
</comment>
<dbReference type="InParanoid" id="D6WG70"/>
<dbReference type="SMART" id="SM00369">
    <property type="entry name" value="LRR_TYP"/>
    <property type="match status" value="2"/>
</dbReference>
<evidence type="ECO:0000259" key="15">
    <source>
        <dbReference type="SMART" id="SM00013"/>
    </source>
</evidence>
<dbReference type="InterPro" id="IPR000372">
    <property type="entry name" value="LRRNT"/>
</dbReference>
<evidence type="ECO:0000256" key="12">
    <source>
        <dbReference type="ARBA" id="ARBA00023303"/>
    </source>
</evidence>
<reference evidence="16 17" key="2">
    <citation type="journal article" date="2010" name="Nucleic Acids Res.">
        <title>BeetleBase in 2010: revisions to provide comprehensive genomic information for Tribolium castaneum.</title>
        <authorList>
            <person name="Kim H.S."/>
            <person name="Murphy T."/>
            <person name="Xia J."/>
            <person name="Caragea D."/>
            <person name="Park Y."/>
            <person name="Beeman R.W."/>
            <person name="Lorenzen M.D."/>
            <person name="Butcher S."/>
            <person name="Manak J.R."/>
            <person name="Brown S.J."/>
        </authorList>
    </citation>
    <scope>GENOME REANNOTATION</scope>
    <source>
        <strain evidence="16 17">Georgia GA2</strain>
    </source>
</reference>
<evidence type="ECO:0000256" key="14">
    <source>
        <dbReference type="SAM" id="SignalP"/>
    </source>
</evidence>
<keyword evidence="12" id="KW-0407">Ion channel</keyword>
<proteinExistence type="predicted"/>
<feature type="transmembrane region" description="Helical" evidence="13">
    <location>
        <begin position="432"/>
        <end position="453"/>
    </location>
</feature>
<dbReference type="PROSITE" id="PS51450">
    <property type="entry name" value="LRR"/>
    <property type="match status" value="2"/>
</dbReference>
<evidence type="ECO:0000256" key="8">
    <source>
        <dbReference type="ARBA" id="ARBA00022989"/>
    </source>
</evidence>
<dbReference type="FunCoup" id="D6WG70">
    <property type="interactions" value="3"/>
</dbReference>
<feature type="chain" id="PRO_5003089003" evidence="14">
    <location>
        <begin position="20"/>
        <end position="481"/>
    </location>
</feature>
<keyword evidence="8 13" id="KW-1133">Transmembrane helix</keyword>
<organism evidence="16 17">
    <name type="scientific">Tribolium castaneum</name>
    <name type="common">Red flour beetle</name>
    <dbReference type="NCBI Taxonomy" id="7070"/>
    <lineage>
        <taxon>Eukaryota</taxon>
        <taxon>Metazoa</taxon>
        <taxon>Ecdysozoa</taxon>
        <taxon>Arthropoda</taxon>
        <taxon>Hexapoda</taxon>
        <taxon>Insecta</taxon>
        <taxon>Pterygota</taxon>
        <taxon>Neoptera</taxon>
        <taxon>Endopterygota</taxon>
        <taxon>Coleoptera</taxon>
        <taxon>Polyphaga</taxon>
        <taxon>Cucujiformia</taxon>
        <taxon>Tenebrionidae</taxon>
        <taxon>Tenebrionidae incertae sedis</taxon>
        <taxon>Tribolium</taxon>
    </lineage>
</organism>
<evidence type="ECO:0000256" key="4">
    <source>
        <dbReference type="ARBA" id="ARBA00022614"/>
    </source>
</evidence>
<feature type="domain" description="LRRNT" evidence="15">
    <location>
        <begin position="246"/>
        <end position="292"/>
    </location>
</feature>
<accession>D6WG70</accession>
<dbReference type="Proteomes" id="UP000007266">
    <property type="component" value="Linkage group 3"/>
</dbReference>